<organism evidence="1">
    <name type="scientific">marine sediment metagenome</name>
    <dbReference type="NCBI Taxonomy" id="412755"/>
    <lineage>
        <taxon>unclassified sequences</taxon>
        <taxon>metagenomes</taxon>
        <taxon>ecological metagenomes</taxon>
    </lineage>
</organism>
<dbReference type="Gene3D" id="3.10.20.30">
    <property type="match status" value="1"/>
</dbReference>
<dbReference type="InterPro" id="IPR016155">
    <property type="entry name" value="Mopterin_synth/thiamin_S_b"/>
</dbReference>
<name>A0A0F9L0G2_9ZZZZ</name>
<comment type="caution">
    <text evidence="1">The sequence shown here is derived from an EMBL/GenBank/DDBJ whole genome shotgun (WGS) entry which is preliminary data.</text>
</comment>
<dbReference type="InterPro" id="IPR012675">
    <property type="entry name" value="Beta-grasp_dom_sf"/>
</dbReference>
<dbReference type="SUPFAM" id="SSF54285">
    <property type="entry name" value="MoaD/ThiS"/>
    <property type="match status" value="1"/>
</dbReference>
<sequence>MFKNSNISVTIKFFVDLLEFGPPKTETNMPIGSSINSIIKQYKIPIEKKKLIILINGIPQYDREIALKDGDTVAFFPPLAGG</sequence>
<dbReference type="InterPro" id="IPR003749">
    <property type="entry name" value="ThiS/MoaD-like"/>
</dbReference>
<protein>
    <recommendedName>
        <fullName evidence="2">Ubiquitin Mut7-C domain-containing protein</fullName>
    </recommendedName>
</protein>
<evidence type="ECO:0008006" key="2">
    <source>
        <dbReference type="Google" id="ProtNLM"/>
    </source>
</evidence>
<gene>
    <name evidence="1" type="ORF">LCGC14_1261730</name>
</gene>
<accession>A0A0F9L0G2</accession>
<reference evidence="1" key="1">
    <citation type="journal article" date="2015" name="Nature">
        <title>Complex archaea that bridge the gap between prokaryotes and eukaryotes.</title>
        <authorList>
            <person name="Spang A."/>
            <person name="Saw J.H."/>
            <person name="Jorgensen S.L."/>
            <person name="Zaremba-Niedzwiedzka K."/>
            <person name="Martijn J."/>
            <person name="Lind A.E."/>
            <person name="van Eijk R."/>
            <person name="Schleper C."/>
            <person name="Guy L."/>
            <person name="Ettema T.J."/>
        </authorList>
    </citation>
    <scope>NUCLEOTIDE SEQUENCE</scope>
</reference>
<dbReference type="Pfam" id="PF02597">
    <property type="entry name" value="ThiS"/>
    <property type="match status" value="1"/>
</dbReference>
<dbReference type="CDD" id="cd17040">
    <property type="entry name" value="Ubl_MoaD_like"/>
    <property type="match status" value="1"/>
</dbReference>
<dbReference type="EMBL" id="LAZR01007000">
    <property type="protein sequence ID" value="KKM88144.1"/>
    <property type="molecule type" value="Genomic_DNA"/>
</dbReference>
<dbReference type="AlphaFoldDB" id="A0A0F9L0G2"/>
<evidence type="ECO:0000313" key="1">
    <source>
        <dbReference type="EMBL" id="KKM88144.1"/>
    </source>
</evidence>
<proteinExistence type="predicted"/>